<name>A0A756L960_SALER</name>
<evidence type="ECO:0000313" key="4">
    <source>
        <dbReference type="EMBL" id="HAG0015844.1"/>
    </source>
</evidence>
<keyword evidence="2" id="KW-0732">Signal</keyword>
<dbReference type="AlphaFoldDB" id="A0A756L960"/>
<reference evidence="4" key="2">
    <citation type="submission" date="2020-02" db="EMBL/GenBank/DDBJ databases">
        <authorList>
            <consortium name="NCBI Pathogen Detection Project"/>
        </authorList>
    </citation>
    <scope>NUCLEOTIDE SEQUENCE</scope>
    <source>
        <strain evidence="4">MA.CK_00/00002125</strain>
    </source>
</reference>
<organism evidence="4">
    <name type="scientific">Salmonella enterica</name>
    <name type="common">Salmonella choleraesuis</name>
    <dbReference type="NCBI Taxonomy" id="28901"/>
    <lineage>
        <taxon>Bacteria</taxon>
        <taxon>Pseudomonadati</taxon>
        <taxon>Pseudomonadota</taxon>
        <taxon>Gammaproteobacteria</taxon>
        <taxon>Enterobacterales</taxon>
        <taxon>Enterobacteriaceae</taxon>
        <taxon>Salmonella</taxon>
    </lineage>
</organism>
<dbReference type="NCBIfam" id="TIGR03748">
    <property type="entry name" value="conj_PilL"/>
    <property type="match status" value="1"/>
</dbReference>
<proteinExistence type="predicted"/>
<sequence length="444" mass="45653">MFTLNTYTFFCPGLLLVLAGCAQSPAASPARDTAFSHSLKPAAPADIWKRSPEVTREGRYTLVSVKSADAQREPLNQLIDITMPVSLVSSVGDGFRYLLFQSGYSLCGRYGANFAELLNRPLPAVQRRLGPVRLSEALQVVAGPAWRMTVDEVNREVCFVLREAYLAQARPGTSPATTTAASPVISSLAPASAAGTPSLSASASAQPGRSETRPLPAVPVLASDSPGQGVAAKNTAASPSVSAAGTTPAATSTGGVTSPSQATAKNTASAPTAKSPSGAASAASGAAPAGRNPFSGRDLTGKNTVTAAVASSSHPASPAASTTSSLTTSSAPASSAPVPAPKLTGTPVKALPSGPEWKAAAGTTLKESLTAWAEKAYCPNGGHWVVIWQTPVDYLIEAPLTFRGSFESALDQVFDLYRPAEKRLYAEANRLQCLVSVTGWPADR</sequence>
<feature type="signal peptide" evidence="2">
    <location>
        <begin position="1"/>
        <end position="26"/>
    </location>
</feature>
<dbReference type="Pfam" id="PF10671">
    <property type="entry name" value="TcpQ"/>
    <property type="match status" value="1"/>
</dbReference>
<reference evidence="4" key="1">
    <citation type="journal article" date="2018" name="Genome Biol.">
        <title>SKESA: strategic k-mer extension for scrupulous assemblies.</title>
        <authorList>
            <person name="Souvorov A."/>
            <person name="Agarwala R."/>
            <person name="Lipman D.J."/>
        </authorList>
    </citation>
    <scope>NUCLEOTIDE SEQUENCE</scope>
    <source>
        <strain evidence="4">MA.CK_00/00002125</strain>
    </source>
</reference>
<feature type="compositionally biased region" description="Low complexity" evidence="1">
    <location>
        <begin position="304"/>
        <end position="337"/>
    </location>
</feature>
<feature type="domain" description="Toxin co-regulated pilus biosynthesis protein Q C-terminal" evidence="3">
    <location>
        <begin position="356"/>
        <end position="438"/>
    </location>
</feature>
<dbReference type="InterPro" id="IPR018927">
    <property type="entry name" value="Pilus_synth_Q_C"/>
</dbReference>
<gene>
    <name evidence="4" type="ORF">G8O67_003147</name>
</gene>
<dbReference type="InterPro" id="IPR022260">
    <property type="entry name" value="Integr_conj_element_PilL"/>
</dbReference>
<feature type="region of interest" description="Disordered" evidence="1">
    <location>
        <begin position="191"/>
        <end position="351"/>
    </location>
</feature>
<feature type="compositionally biased region" description="Low complexity" evidence="1">
    <location>
        <begin position="268"/>
        <end position="290"/>
    </location>
</feature>
<evidence type="ECO:0000259" key="3">
    <source>
        <dbReference type="Pfam" id="PF10671"/>
    </source>
</evidence>
<accession>A0A756L960</accession>
<evidence type="ECO:0000256" key="2">
    <source>
        <dbReference type="SAM" id="SignalP"/>
    </source>
</evidence>
<feature type="compositionally biased region" description="Low complexity" evidence="1">
    <location>
        <begin position="235"/>
        <end position="258"/>
    </location>
</feature>
<protein>
    <recommendedName>
        <fullName evidence="3">Toxin co-regulated pilus biosynthesis protein Q C-terminal domain-containing protein</fullName>
    </recommendedName>
</protein>
<feature type="chain" id="PRO_5027668445" description="Toxin co-regulated pilus biosynthesis protein Q C-terminal domain-containing protein" evidence="2">
    <location>
        <begin position="27"/>
        <end position="444"/>
    </location>
</feature>
<evidence type="ECO:0000256" key="1">
    <source>
        <dbReference type="SAM" id="MobiDB-lite"/>
    </source>
</evidence>
<dbReference type="Gene3D" id="3.55.50.70">
    <property type="match status" value="1"/>
</dbReference>
<comment type="caution">
    <text evidence="4">The sequence shown here is derived from an EMBL/GenBank/DDBJ whole genome shotgun (WGS) entry which is preliminary data.</text>
</comment>
<dbReference type="EMBL" id="DAAWYJ010000013">
    <property type="protein sequence ID" value="HAG0015844.1"/>
    <property type="molecule type" value="Genomic_DNA"/>
</dbReference>
<feature type="compositionally biased region" description="Polar residues" evidence="1">
    <location>
        <begin position="195"/>
        <end position="209"/>
    </location>
</feature>